<dbReference type="AlphaFoldDB" id="A0A6A3H1L0"/>
<evidence type="ECO:0000313" key="5">
    <source>
        <dbReference type="Proteomes" id="UP000434957"/>
    </source>
</evidence>
<proteinExistence type="predicted"/>
<sequence>MLLRFALSQKLLLFCCLSRCSPAIAKFDLRCHSLTSPTEVQNNRSNHTTNT</sequence>
<organism evidence="2 4">
    <name type="scientific">Phytophthora rubi</name>
    <dbReference type="NCBI Taxonomy" id="129364"/>
    <lineage>
        <taxon>Eukaryota</taxon>
        <taxon>Sar</taxon>
        <taxon>Stramenopiles</taxon>
        <taxon>Oomycota</taxon>
        <taxon>Peronosporomycetes</taxon>
        <taxon>Peronosporales</taxon>
        <taxon>Peronosporaceae</taxon>
        <taxon>Phytophthora</taxon>
    </lineage>
</organism>
<name>A0A6A3H1L0_9STRA</name>
<reference evidence="2 4" key="1">
    <citation type="submission" date="2018-09" db="EMBL/GenBank/DDBJ databases">
        <title>Genomic investigation of the strawberry pathogen Phytophthora fragariae indicates pathogenicity is determined by transcriptional variation in three key races.</title>
        <authorList>
            <person name="Adams T.M."/>
            <person name="Armitage A.D."/>
            <person name="Sobczyk M.K."/>
            <person name="Bates H.J."/>
            <person name="Dunwell J.M."/>
            <person name="Nellist C.F."/>
            <person name="Harrison R.J."/>
        </authorList>
    </citation>
    <scope>NUCLEOTIDE SEQUENCE [LARGE SCALE GENOMIC DNA]</scope>
    <source>
        <strain evidence="2 4">SCRP249</strain>
        <strain evidence="3 5">SCRP333</strain>
    </source>
</reference>
<feature type="chain" id="PRO_5036164028" description="RxLR effector protein" evidence="1">
    <location>
        <begin position="26"/>
        <end position="51"/>
    </location>
</feature>
<evidence type="ECO:0008006" key="6">
    <source>
        <dbReference type="Google" id="ProtNLM"/>
    </source>
</evidence>
<accession>A0A6A3H1L0</accession>
<comment type="caution">
    <text evidence="2">The sequence shown here is derived from an EMBL/GenBank/DDBJ whole genome shotgun (WGS) entry which is preliminary data.</text>
</comment>
<protein>
    <recommendedName>
        <fullName evidence="6">RxLR effector protein</fullName>
    </recommendedName>
</protein>
<dbReference type="EMBL" id="QXFT01003012">
    <property type="protein sequence ID" value="KAE9290347.1"/>
    <property type="molecule type" value="Genomic_DNA"/>
</dbReference>
<keyword evidence="5" id="KW-1185">Reference proteome</keyword>
<evidence type="ECO:0000256" key="1">
    <source>
        <dbReference type="SAM" id="SignalP"/>
    </source>
</evidence>
<keyword evidence="1" id="KW-0732">Signal</keyword>
<dbReference type="Proteomes" id="UP000429607">
    <property type="component" value="Unassembled WGS sequence"/>
</dbReference>
<feature type="signal peptide" evidence="1">
    <location>
        <begin position="1"/>
        <end position="25"/>
    </location>
</feature>
<evidence type="ECO:0000313" key="4">
    <source>
        <dbReference type="Proteomes" id="UP000429607"/>
    </source>
</evidence>
<evidence type="ECO:0000313" key="3">
    <source>
        <dbReference type="EMBL" id="KAE9290347.1"/>
    </source>
</evidence>
<dbReference type="EMBL" id="QXFV01005851">
    <property type="protein sequence ID" value="KAE8963361.1"/>
    <property type="molecule type" value="Genomic_DNA"/>
</dbReference>
<dbReference type="Proteomes" id="UP000434957">
    <property type="component" value="Unassembled WGS sequence"/>
</dbReference>
<evidence type="ECO:0000313" key="2">
    <source>
        <dbReference type="EMBL" id="KAE8963361.1"/>
    </source>
</evidence>
<gene>
    <name evidence="2" type="ORF">PR001_g29399</name>
    <name evidence="3" type="ORF">PR003_g25315</name>
</gene>